<proteinExistence type="predicted"/>
<dbReference type="EMBL" id="JABSTR010000003">
    <property type="protein sequence ID" value="KAH9365493.1"/>
    <property type="molecule type" value="Genomic_DNA"/>
</dbReference>
<reference evidence="1 2" key="1">
    <citation type="journal article" date="2020" name="Cell">
        <title>Large-Scale Comparative Analyses of Tick Genomes Elucidate Their Genetic Diversity and Vector Capacities.</title>
        <authorList>
            <consortium name="Tick Genome and Microbiome Consortium (TIGMIC)"/>
            <person name="Jia N."/>
            <person name="Wang J."/>
            <person name="Shi W."/>
            <person name="Du L."/>
            <person name="Sun Y."/>
            <person name="Zhan W."/>
            <person name="Jiang J.F."/>
            <person name="Wang Q."/>
            <person name="Zhang B."/>
            <person name="Ji P."/>
            <person name="Bell-Sakyi L."/>
            <person name="Cui X.M."/>
            <person name="Yuan T.T."/>
            <person name="Jiang B.G."/>
            <person name="Yang W.F."/>
            <person name="Lam T.T."/>
            <person name="Chang Q.C."/>
            <person name="Ding S.J."/>
            <person name="Wang X.J."/>
            <person name="Zhu J.G."/>
            <person name="Ruan X.D."/>
            <person name="Zhao L."/>
            <person name="Wei J.T."/>
            <person name="Ye R.Z."/>
            <person name="Que T.C."/>
            <person name="Du C.H."/>
            <person name="Zhou Y.H."/>
            <person name="Cheng J.X."/>
            <person name="Dai P.F."/>
            <person name="Guo W.B."/>
            <person name="Han X.H."/>
            <person name="Huang E.J."/>
            <person name="Li L.F."/>
            <person name="Wei W."/>
            <person name="Gao Y.C."/>
            <person name="Liu J.Z."/>
            <person name="Shao H.Z."/>
            <person name="Wang X."/>
            <person name="Wang C.C."/>
            <person name="Yang T.C."/>
            <person name="Huo Q.B."/>
            <person name="Li W."/>
            <person name="Chen H.Y."/>
            <person name="Chen S.E."/>
            <person name="Zhou L.G."/>
            <person name="Ni X.B."/>
            <person name="Tian J.H."/>
            <person name="Sheng Y."/>
            <person name="Liu T."/>
            <person name="Pan Y.S."/>
            <person name="Xia L.Y."/>
            <person name="Li J."/>
            <person name="Zhao F."/>
            <person name="Cao W.C."/>
        </authorList>
    </citation>
    <scope>NUCLEOTIDE SEQUENCE [LARGE SCALE GENOMIC DNA]</scope>
    <source>
        <strain evidence="1">HaeL-2018</strain>
    </source>
</reference>
<sequence length="359" mass="39051">MFDSGSQHTFITEKLSQELNCKLLGTDILAVGVFGGESKERTFRRVLVTLRSRLNDTKIEVDALETPTICEHNLPSLDESILTKLDEIGLSVGDDLSGQSDRDVDQLLGSDHYWTAMTGRIHRLTESLTAVESVFGWAVQRRTGSRTSRMNCSQAIVLKATAPDLDSSSLLRSFWELESVGVTNVLDDDPPGEHVMRNFEALSLSRMADTKLPFLGRLTGGGRQARDWVIIPRAVGVPLAGRSGMAPVTLLRGASVIGEIGAASTKLWHRNEIPSEAFHSPQDFSVPVGITGAEMATAALSFEITTVLLIPSLKVCGLVKDLGGEGKIFMSLELGELPLYFRVNLTSSHALGGLEIYKR</sequence>
<evidence type="ECO:0008006" key="3">
    <source>
        <dbReference type="Google" id="ProtNLM"/>
    </source>
</evidence>
<comment type="caution">
    <text evidence="1">The sequence shown here is derived from an EMBL/GenBank/DDBJ whole genome shotgun (WGS) entry which is preliminary data.</text>
</comment>
<dbReference type="VEuPathDB" id="VectorBase:HLOH_053491"/>
<protein>
    <recommendedName>
        <fullName evidence="3">Peptidase aspartic putative domain-containing protein</fullName>
    </recommendedName>
</protein>
<dbReference type="OrthoDB" id="6514447at2759"/>
<evidence type="ECO:0000313" key="2">
    <source>
        <dbReference type="Proteomes" id="UP000821853"/>
    </source>
</evidence>
<dbReference type="AlphaFoldDB" id="A0A9J6FQW6"/>
<accession>A0A9J6FQW6</accession>
<name>A0A9J6FQW6_HAELO</name>
<dbReference type="Proteomes" id="UP000821853">
    <property type="component" value="Unassembled WGS sequence"/>
</dbReference>
<evidence type="ECO:0000313" key="1">
    <source>
        <dbReference type="EMBL" id="KAH9365493.1"/>
    </source>
</evidence>
<gene>
    <name evidence="1" type="ORF">HPB48_016271</name>
</gene>
<keyword evidence="2" id="KW-1185">Reference proteome</keyword>
<organism evidence="1 2">
    <name type="scientific">Haemaphysalis longicornis</name>
    <name type="common">Bush tick</name>
    <dbReference type="NCBI Taxonomy" id="44386"/>
    <lineage>
        <taxon>Eukaryota</taxon>
        <taxon>Metazoa</taxon>
        <taxon>Ecdysozoa</taxon>
        <taxon>Arthropoda</taxon>
        <taxon>Chelicerata</taxon>
        <taxon>Arachnida</taxon>
        <taxon>Acari</taxon>
        <taxon>Parasitiformes</taxon>
        <taxon>Ixodida</taxon>
        <taxon>Ixodoidea</taxon>
        <taxon>Ixodidae</taxon>
        <taxon>Haemaphysalinae</taxon>
        <taxon>Haemaphysalis</taxon>
    </lineage>
</organism>